<keyword evidence="11" id="KW-1185">Reference proteome</keyword>
<evidence type="ECO:0000256" key="4">
    <source>
        <dbReference type="ARBA" id="ARBA00022692"/>
    </source>
</evidence>
<comment type="caution">
    <text evidence="10">The sequence shown here is derived from an EMBL/GenBank/DDBJ whole genome shotgun (WGS) entry which is preliminary data.</text>
</comment>
<dbReference type="Pfam" id="PF12597">
    <property type="entry name" value="Cox20"/>
    <property type="match status" value="1"/>
</dbReference>
<accession>A0A1Y1ZR12</accession>
<protein>
    <recommendedName>
        <fullName evidence="3">Cytochrome c oxidase assembly protein COX20, mitochondrial</fullName>
    </recommendedName>
</protein>
<evidence type="ECO:0000256" key="3">
    <source>
        <dbReference type="ARBA" id="ARBA00017689"/>
    </source>
</evidence>
<evidence type="ECO:0000313" key="10">
    <source>
        <dbReference type="EMBL" id="ORY12702.1"/>
    </source>
</evidence>
<dbReference type="STRING" id="1231657.A0A1Y1ZR12"/>
<sequence length="161" mass="18982">PKPPANMMPGGTAHTAGGTKPGNEMTYFQFVKTLGPEYYLEYYKTPCVRDSQLMGISALFAAMGVGAVLRKHPWTMANYGFISWLVVSCSSYQYCQNQRSRERRGMRMAKEMMEQKRKDIDARREAKRKAKEEQERLEEQRKLEEYQKSWSYWIKNHTKFW</sequence>
<keyword evidence="6" id="KW-1133">Transmembrane helix</keyword>
<dbReference type="PANTHER" id="PTHR31586">
    <property type="entry name" value="CYTOCHROME C OXIDASE PROTEIN 20"/>
    <property type="match status" value="1"/>
</dbReference>
<dbReference type="PIRSF" id="PIRSF007871">
    <property type="entry name" value="Cox20"/>
    <property type="match status" value="1"/>
</dbReference>
<dbReference type="OrthoDB" id="14603at2759"/>
<keyword evidence="4" id="KW-0812">Transmembrane</keyword>
<organism evidence="10 11">
    <name type="scientific">Clohesyomyces aquaticus</name>
    <dbReference type="NCBI Taxonomy" id="1231657"/>
    <lineage>
        <taxon>Eukaryota</taxon>
        <taxon>Fungi</taxon>
        <taxon>Dikarya</taxon>
        <taxon>Ascomycota</taxon>
        <taxon>Pezizomycotina</taxon>
        <taxon>Dothideomycetes</taxon>
        <taxon>Pleosporomycetidae</taxon>
        <taxon>Pleosporales</taxon>
        <taxon>Lindgomycetaceae</taxon>
        <taxon>Clohesyomyces</taxon>
    </lineage>
</organism>
<keyword evidence="7" id="KW-0496">Mitochondrion</keyword>
<evidence type="ECO:0000256" key="6">
    <source>
        <dbReference type="ARBA" id="ARBA00022989"/>
    </source>
</evidence>
<dbReference type="AlphaFoldDB" id="A0A1Y1ZR12"/>
<evidence type="ECO:0000256" key="9">
    <source>
        <dbReference type="SAM" id="MobiDB-lite"/>
    </source>
</evidence>
<evidence type="ECO:0000256" key="8">
    <source>
        <dbReference type="ARBA" id="ARBA00023136"/>
    </source>
</evidence>
<comment type="subcellular location">
    <subcellularLocation>
        <location evidence="1">Mitochondrion inner membrane</location>
    </subcellularLocation>
</comment>
<dbReference type="Proteomes" id="UP000193144">
    <property type="component" value="Unassembled WGS sequence"/>
</dbReference>
<evidence type="ECO:0000256" key="1">
    <source>
        <dbReference type="ARBA" id="ARBA00004273"/>
    </source>
</evidence>
<comment type="similarity">
    <text evidence="2">Belongs to the COX20 family.</text>
</comment>
<keyword evidence="5" id="KW-0999">Mitochondrion inner membrane</keyword>
<name>A0A1Y1ZR12_9PLEO</name>
<keyword evidence="8" id="KW-0472">Membrane</keyword>
<reference evidence="10 11" key="1">
    <citation type="submission" date="2016-07" db="EMBL/GenBank/DDBJ databases">
        <title>Pervasive Adenine N6-methylation of Active Genes in Fungi.</title>
        <authorList>
            <consortium name="DOE Joint Genome Institute"/>
            <person name="Mondo S.J."/>
            <person name="Dannebaum R.O."/>
            <person name="Kuo R.C."/>
            <person name="Labutti K."/>
            <person name="Haridas S."/>
            <person name="Kuo A."/>
            <person name="Salamov A."/>
            <person name="Ahrendt S.R."/>
            <person name="Lipzen A."/>
            <person name="Sullivan W."/>
            <person name="Andreopoulos W.B."/>
            <person name="Clum A."/>
            <person name="Lindquist E."/>
            <person name="Daum C."/>
            <person name="Ramamoorthy G.K."/>
            <person name="Gryganskyi A."/>
            <person name="Culley D."/>
            <person name="Magnuson J.K."/>
            <person name="James T.Y."/>
            <person name="O'Malley M.A."/>
            <person name="Stajich J.E."/>
            <person name="Spatafora J.W."/>
            <person name="Visel A."/>
            <person name="Grigoriev I.V."/>
        </authorList>
    </citation>
    <scope>NUCLEOTIDE SEQUENCE [LARGE SCALE GENOMIC DNA]</scope>
    <source>
        <strain evidence="10 11">CBS 115471</strain>
    </source>
</reference>
<feature type="region of interest" description="Disordered" evidence="9">
    <location>
        <begin position="117"/>
        <end position="138"/>
    </location>
</feature>
<dbReference type="GO" id="GO:0005743">
    <property type="term" value="C:mitochondrial inner membrane"/>
    <property type="evidence" value="ECO:0007669"/>
    <property type="project" value="UniProtKB-SubCell"/>
</dbReference>
<dbReference type="EMBL" id="MCFA01000048">
    <property type="protein sequence ID" value="ORY12702.1"/>
    <property type="molecule type" value="Genomic_DNA"/>
</dbReference>
<proteinExistence type="inferred from homology"/>
<evidence type="ECO:0000256" key="5">
    <source>
        <dbReference type="ARBA" id="ARBA00022792"/>
    </source>
</evidence>
<evidence type="ECO:0000256" key="2">
    <source>
        <dbReference type="ARBA" id="ARBA00009575"/>
    </source>
</evidence>
<dbReference type="PANTHER" id="PTHR31586:SF1">
    <property type="entry name" value="CYTOCHROME C OXIDASE ASSEMBLY PROTEIN COX20, MITOCHONDRIAL"/>
    <property type="match status" value="1"/>
</dbReference>
<evidence type="ECO:0000313" key="11">
    <source>
        <dbReference type="Proteomes" id="UP000193144"/>
    </source>
</evidence>
<gene>
    <name evidence="10" type="ORF">BCR34DRAFT_463964</name>
</gene>
<feature type="non-terminal residue" evidence="10">
    <location>
        <position position="1"/>
    </location>
</feature>
<evidence type="ECO:0000256" key="7">
    <source>
        <dbReference type="ARBA" id="ARBA00023128"/>
    </source>
</evidence>
<dbReference type="GO" id="GO:0033617">
    <property type="term" value="P:mitochondrial respiratory chain complex IV assembly"/>
    <property type="evidence" value="ECO:0007669"/>
    <property type="project" value="InterPro"/>
</dbReference>
<feature type="non-terminal residue" evidence="10">
    <location>
        <position position="161"/>
    </location>
</feature>
<dbReference type="InterPro" id="IPR022533">
    <property type="entry name" value="Cox20"/>
</dbReference>